<gene>
    <name evidence="10" type="ORF">UFOPK4098_00205</name>
    <name evidence="11" type="ORF">UFOPK4347_00137</name>
</gene>
<dbReference type="Pfam" id="PF07690">
    <property type="entry name" value="MFS_1"/>
    <property type="match status" value="1"/>
</dbReference>
<feature type="transmembrane region" description="Helical" evidence="8">
    <location>
        <begin position="139"/>
        <end position="160"/>
    </location>
</feature>
<feature type="transmembrane region" description="Helical" evidence="8">
    <location>
        <begin position="300"/>
        <end position="321"/>
    </location>
</feature>
<feature type="transmembrane region" description="Helical" evidence="8">
    <location>
        <begin position="399"/>
        <end position="418"/>
    </location>
</feature>
<keyword evidence="3" id="KW-0813">Transport</keyword>
<organism evidence="10">
    <name type="scientific">freshwater metagenome</name>
    <dbReference type="NCBI Taxonomy" id="449393"/>
    <lineage>
        <taxon>unclassified sequences</taxon>
        <taxon>metagenomes</taxon>
        <taxon>ecological metagenomes</taxon>
    </lineage>
</organism>
<dbReference type="NCBIfam" id="TIGR00711">
    <property type="entry name" value="efflux_EmrB"/>
    <property type="match status" value="1"/>
</dbReference>
<accession>A0A6J7Q0V4</accession>
<evidence type="ECO:0000256" key="4">
    <source>
        <dbReference type="ARBA" id="ARBA00022475"/>
    </source>
</evidence>
<evidence type="ECO:0000313" key="10">
    <source>
        <dbReference type="EMBL" id="CAB5009609.1"/>
    </source>
</evidence>
<keyword evidence="5 8" id="KW-0812">Transmembrane</keyword>
<evidence type="ECO:0000256" key="5">
    <source>
        <dbReference type="ARBA" id="ARBA00022692"/>
    </source>
</evidence>
<feature type="transmembrane region" description="Helical" evidence="8">
    <location>
        <begin position="105"/>
        <end position="127"/>
    </location>
</feature>
<dbReference type="SUPFAM" id="SSF103473">
    <property type="entry name" value="MFS general substrate transporter"/>
    <property type="match status" value="1"/>
</dbReference>
<feature type="transmembrane region" description="Helical" evidence="8">
    <location>
        <begin position="166"/>
        <end position="187"/>
    </location>
</feature>
<evidence type="ECO:0000256" key="7">
    <source>
        <dbReference type="ARBA" id="ARBA00023136"/>
    </source>
</evidence>
<keyword evidence="4" id="KW-1003">Cell membrane</keyword>
<dbReference type="PANTHER" id="PTHR42718:SF9">
    <property type="entry name" value="MAJOR FACILITATOR SUPERFAMILY MULTIDRUG TRANSPORTER MFSC"/>
    <property type="match status" value="1"/>
</dbReference>
<feature type="transmembrane region" description="Helical" evidence="8">
    <location>
        <begin position="358"/>
        <end position="378"/>
    </location>
</feature>
<dbReference type="InterPro" id="IPR020846">
    <property type="entry name" value="MFS_dom"/>
</dbReference>
<proteinExistence type="inferred from homology"/>
<keyword evidence="7 8" id="KW-0472">Membrane</keyword>
<feature type="transmembrane region" description="Helical" evidence="8">
    <location>
        <begin position="266"/>
        <end position="288"/>
    </location>
</feature>
<dbReference type="GO" id="GO:0022857">
    <property type="term" value="F:transmembrane transporter activity"/>
    <property type="evidence" value="ECO:0007669"/>
    <property type="project" value="InterPro"/>
</dbReference>
<feature type="transmembrane region" description="Helical" evidence="8">
    <location>
        <begin position="333"/>
        <end position="352"/>
    </location>
</feature>
<feature type="transmembrane region" description="Helical" evidence="8">
    <location>
        <begin position="199"/>
        <end position="219"/>
    </location>
</feature>
<dbReference type="Gene3D" id="1.20.1250.20">
    <property type="entry name" value="MFS general substrate transporter like domains"/>
    <property type="match status" value="1"/>
</dbReference>
<keyword evidence="6 8" id="KW-1133">Transmembrane helix</keyword>
<evidence type="ECO:0000256" key="8">
    <source>
        <dbReference type="SAM" id="Phobius"/>
    </source>
</evidence>
<dbReference type="Gene3D" id="1.20.1720.10">
    <property type="entry name" value="Multidrug resistance protein D"/>
    <property type="match status" value="1"/>
</dbReference>
<dbReference type="EMBL" id="CAFBQU010000002">
    <property type="protein sequence ID" value="CAB5058751.1"/>
    <property type="molecule type" value="Genomic_DNA"/>
</dbReference>
<reference evidence="10" key="1">
    <citation type="submission" date="2020-05" db="EMBL/GenBank/DDBJ databases">
        <authorList>
            <person name="Chiriac C."/>
            <person name="Salcher M."/>
            <person name="Ghai R."/>
            <person name="Kavagutti S V."/>
        </authorList>
    </citation>
    <scope>NUCLEOTIDE SEQUENCE</scope>
</reference>
<evidence type="ECO:0000313" key="11">
    <source>
        <dbReference type="EMBL" id="CAB5058751.1"/>
    </source>
</evidence>
<feature type="transmembrane region" description="Helical" evidence="8">
    <location>
        <begin position="438"/>
        <end position="460"/>
    </location>
</feature>
<protein>
    <submittedName>
        <fullName evidence="10">Unannotated protein</fullName>
    </submittedName>
</protein>
<dbReference type="InterPro" id="IPR036259">
    <property type="entry name" value="MFS_trans_sf"/>
</dbReference>
<dbReference type="CDD" id="cd17503">
    <property type="entry name" value="MFS_LmrB_MDR_like"/>
    <property type="match status" value="1"/>
</dbReference>
<sequence>MSALQDKFEYKWIVAVTFVLGLFLEIMDTTIMNVAIPTLEKEFHATASSMEWVVIGYLLALAVWIPASGWVGDKIGTKKTFLFALFLFTAASALCGQSNSLGQLIFCRLLQGVGGGMLVPVGTAMLYRSFPPAERARASTILIVPTVVAPALGPIIGGAIVDNLSWRWIFYVNLPIGVIGFIFGAIFLKEHKEPQAGKFDAPGFVLSGVGLAGILYALSQGPSHGWFSTPVLLTGLGGLALFALLVKVELTVKEPMLALRLYKDRIFRNANITNTMAYGSFVAFLFLLPQMLQGVFHQSALGSGLTTLPQACGVILMSQIVGRLYHTVGPRRLVTFGLIVASLASLPFAFLGLGTSMWTIRILMFLRGCGASFSFVGLQASTYSNIEARDTGRASSIFSAQRQTSAALGVAIFATIFISRMNHAAQTVTAPEAAISGYHAAFLGSVAVTAIGAVYAYFNIHDEDAAPTMRPRPKKVKASSAA</sequence>
<feature type="transmembrane region" description="Helical" evidence="8">
    <location>
        <begin position="52"/>
        <end position="72"/>
    </location>
</feature>
<evidence type="ECO:0000256" key="6">
    <source>
        <dbReference type="ARBA" id="ARBA00022989"/>
    </source>
</evidence>
<feature type="transmembrane region" description="Helical" evidence="8">
    <location>
        <begin position="81"/>
        <end position="99"/>
    </location>
</feature>
<comment type="subcellular location">
    <subcellularLocation>
        <location evidence="1">Cell membrane</location>
        <topology evidence="1">Multi-pass membrane protein</topology>
    </subcellularLocation>
</comment>
<evidence type="ECO:0000256" key="1">
    <source>
        <dbReference type="ARBA" id="ARBA00004651"/>
    </source>
</evidence>
<name>A0A6J7Q0V4_9ZZZZ</name>
<evidence type="ECO:0000256" key="3">
    <source>
        <dbReference type="ARBA" id="ARBA00022448"/>
    </source>
</evidence>
<feature type="transmembrane region" description="Helical" evidence="8">
    <location>
        <begin position="225"/>
        <end position="246"/>
    </location>
</feature>
<dbReference type="InterPro" id="IPR004638">
    <property type="entry name" value="EmrB-like"/>
</dbReference>
<dbReference type="AlphaFoldDB" id="A0A6J7Q0V4"/>
<comment type="similarity">
    <text evidence="2">Belongs to the major facilitator superfamily. EmrB family.</text>
</comment>
<dbReference type="PANTHER" id="PTHR42718">
    <property type="entry name" value="MAJOR FACILITATOR SUPERFAMILY MULTIDRUG TRANSPORTER MFSC"/>
    <property type="match status" value="1"/>
</dbReference>
<evidence type="ECO:0000256" key="2">
    <source>
        <dbReference type="ARBA" id="ARBA00008537"/>
    </source>
</evidence>
<dbReference type="EMBL" id="CAFBPN010000004">
    <property type="protein sequence ID" value="CAB5009609.1"/>
    <property type="molecule type" value="Genomic_DNA"/>
</dbReference>
<dbReference type="PROSITE" id="PS50850">
    <property type="entry name" value="MFS"/>
    <property type="match status" value="1"/>
</dbReference>
<feature type="domain" description="Major facilitator superfamily (MFS) profile" evidence="9">
    <location>
        <begin position="14"/>
        <end position="464"/>
    </location>
</feature>
<dbReference type="InterPro" id="IPR011701">
    <property type="entry name" value="MFS"/>
</dbReference>
<feature type="transmembrane region" description="Helical" evidence="8">
    <location>
        <begin position="12"/>
        <end position="32"/>
    </location>
</feature>
<evidence type="ECO:0000259" key="9">
    <source>
        <dbReference type="PROSITE" id="PS50850"/>
    </source>
</evidence>
<dbReference type="GO" id="GO:0005886">
    <property type="term" value="C:plasma membrane"/>
    <property type="evidence" value="ECO:0007669"/>
    <property type="project" value="UniProtKB-SubCell"/>
</dbReference>